<evidence type="ECO:0000256" key="3">
    <source>
        <dbReference type="ARBA" id="ARBA00023125"/>
    </source>
</evidence>
<accession>A0A7I8VRF9</accession>
<keyword evidence="10" id="KW-1185">Reference proteome</keyword>
<gene>
    <name evidence="9" type="ORF">DGYR_LOCUS6522</name>
</gene>
<dbReference type="CDD" id="cd00086">
    <property type="entry name" value="homeodomain"/>
    <property type="match status" value="1"/>
</dbReference>
<evidence type="ECO:0000256" key="2">
    <source>
        <dbReference type="ARBA" id="ARBA00005661"/>
    </source>
</evidence>
<dbReference type="InterPro" id="IPR020479">
    <property type="entry name" value="HD_metazoa"/>
</dbReference>
<dbReference type="PRINTS" id="PR00024">
    <property type="entry name" value="HOMEOBOX"/>
</dbReference>
<sequence>MEFMHDDSRFSMRNILNLQTTENLQNGPQIPNQAMNFNGQHEALTYQSSCDYQYPSNCCLPPPYGFQNAHTNYETGLQNVGYRQDLTIGNKVCGMEKPPETNYLPLPASSPQTMVKKKTSVDPVTKIDPEECHLLRQKTKRKPRVLFSQTQVFELERRFKQQKYLSAPERDQLARLLKLTSTQVKIWFQNRRYKMKRQKQDRTLELSAIQSPRRVAVPLIVRDGKTCVTPSNPYSSHYGSFMFAPSTGYSVPPAQTAQNASYMQSTMQNGIRAW</sequence>
<dbReference type="PROSITE" id="PS00027">
    <property type="entry name" value="HOMEOBOX_1"/>
    <property type="match status" value="1"/>
</dbReference>
<dbReference type="PANTHER" id="PTHR24340:SF111">
    <property type="entry name" value="HOMEOBOX DOMAIN-CONTAINING PROTEIN"/>
    <property type="match status" value="1"/>
</dbReference>
<keyword evidence="3 6" id="KW-0238">DNA-binding</keyword>
<evidence type="ECO:0000256" key="1">
    <source>
        <dbReference type="ARBA" id="ARBA00004123"/>
    </source>
</evidence>
<dbReference type="InterPro" id="IPR001356">
    <property type="entry name" value="HD"/>
</dbReference>
<dbReference type="GO" id="GO:0000981">
    <property type="term" value="F:DNA-binding transcription factor activity, RNA polymerase II-specific"/>
    <property type="evidence" value="ECO:0007669"/>
    <property type="project" value="InterPro"/>
</dbReference>
<organism evidence="9 10">
    <name type="scientific">Dimorphilus gyrociliatus</name>
    <dbReference type="NCBI Taxonomy" id="2664684"/>
    <lineage>
        <taxon>Eukaryota</taxon>
        <taxon>Metazoa</taxon>
        <taxon>Spiralia</taxon>
        <taxon>Lophotrochozoa</taxon>
        <taxon>Annelida</taxon>
        <taxon>Polychaeta</taxon>
        <taxon>Polychaeta incertae sedis</taxon>
        <taxon>Dinophilidae</taxon>
        <taxon>Dimorphilus</taxon>
    </lineage>
</organism>
<dbReference type="EMBL" id="CAJFCJ010000008">
    <property type="protein sequence ID" value="CAD5118086.1"/>
    <property type="molecule type" value="Genomic_DNA"/>
</dbReference>
<reference evidence="9 10" key="1">
    <citation type="submission" date="2020-08" db="EMBL/GenBank/DDBJ databases">
        <authorList>
            <person name="Hejnol A."/>
        </authorList>
    </citation>
    <scope>NUCLEOTIDE SEQUENCE [LARGE SCALE GENOMIC DNA]</scope>
</reference>
<dbReference type="Proteomes" id="UP000549394">
    <property type="component" value="Unassembled WGS sequence"/>
</dbReference>
<dbReference type="GO" id="GO:0005634">
    <property type="term" value="C:nucleus"/>
    <property type="evidence" value="ECO:0007669"/>
    <property type="project" value="UniProtKB-SubCell"/>
</dbReference>
<dbReference type="PROSITE" id="PS50071">
    <property type="entry name" value="HOMEOBOX_2"/>
    <property type="match status" value="1"/>
</dbReference>
<comment type="subcellular location">
    <subcellularLocation>
        <location evidence="1 6 7">Nucleus</location>
    </subcellularLocation>
</comment>
<dbReference type="InterPro" id="IPR009057">
    <property type="entry name" value="Homeodomain-like_sf"/>
</dbReference>
<keyword evidence="5 6" id="KW-0539">Nucleus</keyword>
<evidence type="ECO:0000256" key="4">
    <source>
        <dbReference type="ARBA" id="ARBA00023155"/>
    </source>
</evidence>
<feature type="domain" description="Homeobox" evidence="8">
    <location>
        <begin position="138"/>
        <end position="198"/>
    </location>
</feature>
<feature type="DNA-binding region" description="Homeobox" evidence="6">
    <location>
        <begin position="140"/>
        <end position="199"/>
    </location>
</feature>
<evidence type="ECO:0000256" key="7">
    <source>
        <dbReference type="RuleBase" id="RU000682"/>
    </source>
</evidence>
<dbReference type="OrthoDB" id="3137333at2759"/>
<evidence type="ECO:0000256" key="6">
    <source>
        <dbReference type="PROSITE-ProRule" id="PRU00108"/>
    </source>
</evidence>
<dbReference type="AlphaFoldDB" id="A0A7I8VRF9"/>
<dbReference type="SUPFAM" id="SSF46689">
    <property type="entry name" value="Homeodomain-like"/>
    <property type="match status" value="1"/>
</dbReference>
<dbReference type="Pfam" id="PF00046">
    <property type="entry name" value="Homeodomain"/>
    <property type="match status" value="1"/>
</dbReference>
<evidence type="ECO:0000256" key="5">
    <source>
        <dbReference type="ARBA" id="ARBA00023242"/>
    </source>
</evidence>
<evidence type="ECO:0000313" key="9">
    <source>
        <dbReference type="EMBL" id="CAD5118086.1"/>
    </source>
</evidence>
<keyword evidence="4 6" id="KW-0371">Homeobox</keyword>
<evidence type="ECO:0000259" key="8">
    <source>
        <dbReference type="PROSITE" id="PS50071"/>
    </source>
</evidence>
<evidence type="ECO:0000313" key="10">
    <source>
        <dbReference type="Proteomes" id="UP000549394"/>
    </source>
</evidence>
<protein>
    <submittedName>
        <fullName evidence="9">DgyrCDS6824</fullName>
    </submittedName>
</protein>
<dbReference type="SMART" id="SM00389">
    <property type="entry name" value="HOX"/>
    <property type="match status" value="1"/>
</dbReference>
<comment type="caution">
    <text evidence="9">The sequence shown here is derived from an EMBL/GenBank/DDBJ whole genome shotgun (WGS) entry which is preliminary data.</text>
</comment>
<dbReference type="InterPro" id="IPR050394">
    <property type="entry name" value="Homeobox_NK-like"/>
</dbReference>
<dbReference type="Gene3D" id="1.10.10.60">
    <property type="entry name" value="Homeodomain-like"/>
    <property type="match status" value="1"/>
</dbReference>
<dbReference type="FunFam" id="1.10.10.60:FF:000078">
    <property type="entry name" value="NK2 homeobox 3"/>
    <property type="match status" value="1"/>
</dbReference>
<comment type="similarity">
    <text evidence="2">Belongs to the NK-2 homeobox family.</text>
</comment>
<name>A0A7I8VRF9_9ANNE</name>
<dbReference type="GO" id="GO:0000978">
    <property type="term" value="F:RNA polymerase II cis-regulatory region sequence-specific DNA binding"/>
    <property type="evidence" value="ECO:0007669"/>
    <property type="project" value="TreeGrafter"/>
</dbReference>
<dbReference type="GO" id="GO:0030154">
    <property type="term" value="P:cell differentiation"/>
    <property type="evidence" value="ECO:0007669"/>
    <property type="project" value="TreeGrafter"/>
</dbReference>
<dbReference type="InterPro" id="IPR017970">
    <property type="entry name" value="Homeobox_CS"/>
</dbReference>
<dbReference type="PANTHER" id="PTHR24340">
    <property type="entry name" value="HOMEOBOX PROTEIN NKX"/>
    <property type="match status" value="1"/>
</dbReference>
<proteinExistence type="inferred from homology"/>